<dbReference type="Pfam" id="PF04233">
    <property type="entry name" value="Phage_Mu_F"/>
    <property type="match status" value="1"/>
</dbReference>
<evidence type="ECO:0000259" key="1">
    <source>
        <dbReference type="Pfam" id="PF04233"/>
    </source>
</evidence>
<dbReference type="KEGG" id="lbk:LVISKB_2154"/>
<reference evidence="2 3" key="1">
    <citation type="journal article" date="2013" name="PLoS ONE">
        <title>Genomic Analysis by Deep Sequencing of the Probiotic Lactobacillus brevis KB290 Harboring Nine Plasmids Reveals Genomic Stability.</title>
        <authorList>
            <person name="Fukao M."/>
            <person name="Oshima K."/>
            <person name="Morita H."/>
            <person name="Toh H."/>
            <person name="Suda W."/>
            <person name="Kim S.W."/>
            <person name="Suzuki S."/>
            <person name="Yakabe T."/>
            <person name="Hattori M."/>
            <person name="Yajima N."/>
        </authorList>
    </citation>
    <scope>NUCLEOTIDE SEQUENCE [LARGE SCALE GENOMIC DNA]</scope>
    <source>
        <strain evidence="2 3">KB290</strain>
    </source>
</reference>
<accession>M5AG27</accession>
<sequence length="360" mass="41957">MVMLIRTPCMMWMVRTMTKLSYWERRYLQTKAKEIRSTEAYEKSLQPELNGLFHELNGEVSKWVDKYAKNQGIDSDAARKALNSIHTKHWELTLKQFREKAKAGGYEDELDAEYFRSRVARLQALEQQLRSISQPHAHSLTDSMRDKLVDQYSDTYMRTNYNVQAQYGKFTADFARFNDAQLRIAVSQPWGKDGKDFSQRIWKNYQKELPSYLMDSVLRGTIMGYGSQKVTQMMHARFQDVKRNNVHRLVVSEMAHVAEEANARAYEENEIEEYEYMATLESHTCDVCAKLDGQVFKVSERRPGINYPTIHGRCRCTTVPSIKGLPEVSERWSRDLETGKGKIVKNVTFNQWKKLAGTSR</sequence>
<evidence type="ECO:0000313" key="3">
    <source>
        <dbReference type="Proteomes" id="UP000012042"/>
    </source>
</evidence>
<gene>
    <name evidence="2" type="ORF">LVISKB_2154</name>
</gene>
<dbReference type="Proteomes" id="UP000012042">
    <property type="component" value="Chromosome"/>
</dbReference>
<evidence type="ECO:0000313" key="2">
    <source>
        <dbReference type="EMBL" id="BAN07789.1"/>
    </source>
</evidence>
<organism evidence="2 3">
    <name type="scientific">Levilactobacillus brevis KB290</name>
    <dbReference type="NCBI Taxonomy" id="1001583"/>
    <lineage>
        <taxon>Bacteria</taxon>
        <taxon>Bacillati</taxon>
        <taxon>Bacillota</taxon>
        <taxon>Bacilli</taxon>
        <taxon>Lactobacillales</taxon>
        <taxon>Lactobacillaceae</taxon>
        <taxon>Levilactobacillus</taxon>
    </lineage>
</organism>
<dbReference type="InterPro" id="IPR006528">
    <property type="entry name" value="Phage_head_morphogenesis_dom"/>
</dbReference>
<dbReference type="NCBIfam" id="TIGR01641">
    <property type="entry name" value="phageSPP1_gp7"/>
    <property type="match status" value="1"/>
</dbReference>
<name>M5AG27_LEVBR</name>
<dbReference type="AlphaFoldDB" id="M5AG27"/>
<feature type="domain" description="Phage head morphogenesis" evidence="1">
    <location>
        <begin position="215"/>
        <end position="318"/>
    </location>
</feature>
<dbReference type="HOGENOM" id="CLU_017434_0_1_9"/>
<proteinExistence type="predicted"/>
<protein>
    <submittedName>
        <fullName evidence="2">Phage protein</fullName>
    </submittedName>
</protein>
<dbReference type="PATRIC" id="fig|1001583.3.peg.2135"/>
<dbReference type="EMBL" id="AP012167">
    <property type="protein sequence ID" value="BAN07789.1"/>
    <property type="molecule type" value="Genomic_DNA"/>
</dbReference>